<gene>
    <name evidence="2" type="ORF">CBW65_00025</name>
</gene>
<organism evidence="2 3">
    <name type="scientific">Tumebacillus avium</name>
    <dbReference type="NCBI Taxonomy" id="1903704"/>
    <lineage>
        <taxon>Bacteria</taxon>
        <taxon>Bacillati</taxon>
        <taxon>Bacillota</taxon>
        <taxon>Bacilli</taxon>
        <taxon>Bacillales</taxon>
        <taxon>Alicyclobacillaceae</taxon>
        <taxon>Tumebacillus</taxon>
    </lineage>
</organism>
<feature type="transmembrane region" description="Helical" evidence="1">
    <location>
        <begin position="7"/>
        <end position="25"/>
    </location>
</feature>
<evidence type="ECO:0000313" key="2">
    <source>
        <dbReference type="EMBL" id="ARU59635.1"/>
    </source>
</evidence>
<evidence type="ECO:0000313" key="3">
    <source>
        <dbReference type="Proteomes" id="UP000195437"/>
    </source>
</evidence>
<dbReference type="Proteomes" id="UP000195437">
    <property type="component" value="Chromosome"/>
</dbReference>
<reference evidence="3" key="1">
    <citation type="submission" date="2017-05" db="EMBL/GenBank/DDBJ databases">
        <authorList>
            <person name="Sung H."/>
        </authorList>
    </citation>
    <scope>NUCLEOTIDE SEQUENCE [LARGE SCALE GENOMIC DNA]</scope>
    <source>
        <strain evidence="3">AR23208</strain>
    </source>
</reference>
<dbReference type="OrthoDB" id="2933871at2"/>
<dbReference type="AlphaFoldDB" id="A0A1Y0IJE3"/>
<accession>A0A1Y0IJE3</accession>
<dbReference type="EMBL" id="CP021434">
    <property type="protein sequence ID" value="ARU59635.1"/>
    <property type="molecule type" value="Genomic_DNA"/>
</dbReference>
<proteinExistence type="predicted"/>
<keyword evidence="3" id="KW-1185">Reference proteome</keyword>
<keyword evidence="1" id="KW-0472">Membrane</keyword>
<keyword evidence="1" id="KW-1133">Transmembrane helix</keyword>
<keyword evidence="1" id="KW-0812">Transmembrane</keyword>
<sequence length="306" mass="34641">MKKKTRLWFLTALVIVLAGVSLYLFDPTQTEPLYADIQPDSGKGSNTISYGLYEPDGKIIDNGTVLTPGPDNRITKVLSLSHFIEVDRKYGLVVLEDFKQIPFTVDGKTQTFYSFVMTPNKTINLKIDLTVSDGVQELDYLIIKKPEYLVTDQDIEKASALQEALPLRFPINRQDNSLNYAVPAQTFTSGPNDNVFISRQAEELKILFQSKDDEPAYLSVGNIQKQDVDYALVAFQNWEQVPVDGQQPVLFTKLKPGERAVYPLQFPGTDAEQNYQIFAFPKPFQVDRKDYASQHLYGTLRTILQP</sequence>
<evidence type="ECO:0000256" key="1">
    <source>
        <dbReference type="SAM" id="Phobius"/>
    </source>
</evidence>
<protein>
    <submittedName>
        <fullName evidence="2">Uncharacterized protein</fullName>
    </submittedName>
</protein>
<name>A0A1Y0IJE3_9BACL</name>
<dbReference type="RefSeq" id="WP_087455023.1">
    <property type="nucleotide sequence ID" value="NZ_CP021434.1"/>
</dbReference>
<dbReference type="KEGG" id="tum:CBW65_00025"/>